<evidence type="ECO:0000313" key="4">
    <source>
        <dbReference type="Proteomes" id="UP001556367"/>
    </source>
</evidence>
<dbReference type="SUPFAM" id="SSF49503">
    <property type="entry name" value="Cupredoxins"/>
    <property type="match status" value="1"/>
</dbReference>
<reference evidence="4" key="1">
    <citation type="submission" date="2024-06" db="EMBL/GenBank/DDBJ databases">
        <title>Multi-omics analyses provide insights into the biosynthesis of the anticancer antibiotic pleurotin in Hohenbuehelia grisea.</title>
        <authorList>
            <person name="Weaver J.A."/>
            <person name="Alberti F."/>
        </authorList>
    </citation>
    <scope>NUCLEOTIDE SEQUENCE [LARGE SCALE GENOMIC DNA]</scope>
    <source>
        <strain evidence="4">T-177</strain>
    </source>
</reference>
<keyword evidence="2" id="KW-0732">Signal</keyword>
<proteinExistence type="predicted"/>
<evidence type="ECO:0000313" key="3">
    <source>
        <dbReference type="EMBL" id="KAL0952744.1"/>
    </source>
</evidence>
<feature type="compositionally biased region" description="Low complexity" evidence="1">
    <location>
        <begin position="145"/>
        <end position="175"/>
    </location>
</feature>
<feature type="region of interest" description="Disordered" evidence="1">
    <location>
        <begin position="145"/>
        <end position="176"/>
    </location>
</feature>
<evidence type="ECO:0000256" key="1">
    <source>
        <dbReference type="SAM" id="MobiDB-lite"/>
    </source>
</evidence>
<dbReference type="CDD" id="cd00920">
    <property type="entry name" value="Cupredoxin"/>
    <property type="match status" value="1"/>
</dbReference>
<accession>A0ABR3JAN2</accession>
<gene>
    <name evidence="3" type="ORF">HGRIS_006975</name>
</gene>
<evidence type="ECO:0000256" key="2">
    <source>
        <dbReference type="SAM" id="SignalP"/>
    </source>
</evidence>
<dbReference type="EMBL" id="JASNQZ010000010">
    <property type="protein sequence ID" value="KAL0952744.1"/>
    <property type="molecule type" value="Genomic_DNA"/>
</dbReference>
<name>A0ABR3JAN2_9AGAR</name>
<comment type="caution">
    <text evidence="3">The sequence shown here is derived from an EMBL/GenBank/DDBJ whole genome shotgun (WGS) entry which is preliminary data.</text>
</comment>
<organism evidence="3 4">
    <name type="scientific">Hohenbuehelia grisea</name>
    <dbReference type="NCBI Taxonomy" id="104357"/>
    <lineage>
        <taxon>Eukaryota</taxon>
        <taxon>Fungi</taxon>
        <taxon>Dikarya</taxon>
        <taxon>Basidiomycota</taxon>
        <taxon>Agaricomycotina</taxon>
        <taxon>Agaricomycetes</taxon>
        <taxon>Agaricomycetidae</taxon>
        <taxon>Agaricales</taxon>
        <taxon>Pleurotineae</taxon>
        <taxon>Pleurotaceae</taxon>
        <taxon>Hohenbuehelia</taxon>
    </lineage>
</organism>
<dbReference type="PANTHER" id="PTHR34883">
    <property type="entry name" value="SERINE-RICH PROTEIN, PUTATIVE-RELATED-RELATED"/>
    <property type="match status" value="1"/>
</dbReference>
<dbReference type="Proteomes" id="UP001556367">
    <property type="component" value="Unassembled WGS sequence"/>
</dbReference>
<keyword evidence="4" id="KW-1185">Reference proteome</keyword>
<dbReference type="Gene3D" id="2.60.40.420">
    <property type="entry name" value="Cupredoxins - blue copper proteins"/>
    <property type="match status" value="1"/>
</dbReference>
<feature type="signal peptide" evidence="2">
    <location>
        <begin position="1"/>
        <end position="15"/>
    </location>
</feature>
<dbReference type="InterPro" id="IPR052953">
    <property type="entry name" value="Ser-rich/MCO-related"/>
</dbReference>
<sequence length="197" mass="19774">MKFFVVACLLPLALAFDFTVGVGKDETTGKKGLGFDPSVITPAIGDTIVFEFRSGAHSVVQSTFDSPCTPSSGGFNTGVQTVPDNLEVDAPGLPQIRLAVNSTDPLWFYDEAGGLCNKGAVLAVNPATSGTQTAAQFKENSLKAPATSASASPSSAGSGSGSSSSSASATASSPANTGFRDGMSSVAVIFGLVIGLL</sequence>
<protein>
    <submittedName>
        <fullName evidence="3">Uncharacterized protein</fullName>
    </submittedName>
</protein>
<dbReference type="PANTHER" id="PTHR34883:SF15">
    <property type="entry name" value="EXTRACELLULAR SERINE-RICH PROTEIN"/>
    <property type="match status" value="1"/>
</dbReference>
<feature type="chain" id="PRO_5046185106" evidence="2">
    <location>
        <begin position="16"/>
        <end position="197"/>
    </location>
</feature>
<dbReference type="InterPro" id="IPR008972">
    <property type="entry name" value="Cupredoxin"/>
</dbReference>